<dbReference type="Proteomes" id="UP001204833">
    <property type="component" value="Unassembled WGS sequence"/>
</dbReference>
<feature type="region of interest" description="Disordered" evidence="8">
    <location>
        <begin position="539"/>
        <end position="559"/>
    </location>
</feature>
<feature type="region of interest" description="Disordered" evidence="8">
    <location>
        <begin position="636"/>
        <end position="692"/>
    </location>
</feature>
<reference evidence="11 12" key="1">
    <citation type="journal article" date="2022" name="DNA Res.">
        <title>Genome analysis of five recently described species of the CUG-Ser clade uncovers Candida theae as a new hybrid lineage with pathogenic potential in the Candida parapsilosis species complex.</title>
        <authorList>
            <person name="Mixao V."/>
            <person name="Del Olmo V."/>
            <person name="Hegedusova E."/>
            <person name="Saus E."/>
            <person name="Pryszcz L."/>
            <person name="Cillingova A."/>
            <person name="Nosek J."/>
            <person name="Gabaldon T."/>
        </authorList>
    </citation>
    <scope>NUCLEOTIDE SEQUENCE [LARGE SCALE GENOMIC DNA]</scope>
    <source>
        <strain evidence="11 12">CBS 12239</strain>
    </source>
</reference>
<feature type="region of interest" description="Disordered" evidence="8">
    <location>
        <begin position="320"/>
        <end position="527"/>
    </location>
</feature>
<dbReference type="RefSeq" id="XP_051609385.1">
    <property type="nucleotide sequence ID" value="XM_051751414.1"/>
</dbReference>
<sequence>MRLQDSRPDFPEFVNNFWGSSPEASFSIITTRIKDALSTLNELIQFYHEKVNLEKDHSKRLERLSSKFPLGTHETGSMKKSLDKLHIENQFMIDCNTKFIKSVSESNLEKLEQFHSLYVKKVDKLKHHMHKVILKRASALKDLHHYKDKYQEECRAIKSLKLSLQTTWGKELEKNESKFQKLTSSIKQTAKHYQYAISVYKDINEIYKRDWTISINDFYKLEIERIQVMKINCFTYCNNIATLCVDLDQSVDLARSTFALVQPQMDIQEFSDNYGTGNKVYDDPPFVDYMTGCDEPTIGYKLSALHNPDHNEILSRTYSTYSSSSHKTTGTIPSSAHTDQYNDDNESRVPQYSPTKATPADYHHEMTPTPKAKLYNSNAPLSKDLPPISNGHHETTPTPRTKLFTTTPAKDLPPISNGHLEMTPTPRANIFNNNSPHKMLAPPTVSPSSLPSPSSKLSPYKHHQTPSRKPPIDLVSHKTHSTVSSNPENDLFSTKEDRLTNSQGSSNYSSDRNWASPRRREKQLQEMQDQITRRATNEFNKRRQHAHAEDAPKPQTKVPIMKDFSIDFIAKALEDLNSGGDGDVNQFRRSVRSNGSSPVKPRPKSDYIDDHDEVAQRYDSINFSRPKSMIDVVEKPKYETQQQQQQQQQQEQQQQQQQQQQQHAPPTDLYKYRGLPKSPKFSKPHTPFMLQPKITPVNQKPYLSKATARYSFKPQEEGELYFRKGWQMYIIHKQEDNWFVCELGPNCEQYNGQIGLVPGNYIIEQ</sequence>
<dbReference type="InterPro" id="IPR036028">
    <property type="entry name" value="SH3-like_dom_sf"/>
</dbReference>
<dbReference type="CDD" id="cd00174">
    <property type="entry name" value="SH3"/>
    <property type="match status" value="1"/>
</dbReference>
<dbReference type="Gene3D" id="1.20.1270.60">
    <property type="entry name" value="Arfaptin homology (AH) domain/BAR domain"/>
    <property type="match status" value="1"/>
</dbReference>
<proteinExistence type="predicted"/>
<evidence type="ECO:0000256" key="4">
    <source>
        <dbReference type="ARBA" id="ARBA00022553"/>
    </source>
</evidence>
<feature type="compositionally biased region" description="Low complexity" evidence="8">
    <location>
        <begin position="396"/>
        <end position="408"/>
    </location>
</feature>
<feature type="compositionally biased region" description="Basic and acidic residues" evidence="8">
    <location>
        <begin position="539"/>
        <end position="552"/>
    </location>
</feature>
<evidence type="ECO:0000256" key="7">
    <source>
        <dbReference type="PROSITE-ProRule" id="PRU01077"/>
    </source>
</evidence>
<organism evidence="11 12">
    <name type="scientific">Candida theae</name>
    <dbReference type="NCBI Taxonomy" id="1198502"/>
    <lineage>
        <taxon>Eukaryota</taxon>
        <taxon>Fungi</taxon>
        <taxon>Dikarya</taxon>
        <taxon>Ascomycota</taxon>
        <taxon>Saccharomycotina</taxon>
        <taxon>Pichiomycetes</taxon>
        <taxon>Debaryomycetaceae</taxon>
        <taxon>Candida/Lodderomyces clade</taxon>
        <taxon>Candida</taxon>
    </lineage>
</organism>
<dbReference type="GO" id="GO:0030036">
    <property type="term" value="P:actin cytoskeleton organization"/>
    <property type="evidence" value="ECO:0007669"/>
    <property type="project" value="UniProtKB-ARBA"/>
</dbReference>
<dbReference type="GeneID" id="76150192"/>
<dbReference type="InterPro" id="IPR027267">
    <property type="entry name" value="AH/BAR_dom_sf"/>
</dbReference>
<feature type="compositionally biased region" description="Low complexity" evidence="8">
    <location>
        <begin position="442"/>
        <end position="458"/>
    </location>
</feature>
<feature type="compositionally biased region" description="Low complexity" evidence="8">
    <location>
        <begin position="641"/>
        <end position="662"/>
    </location>
</feature>
<evidence type="ECO:0000313" key="11">
    <source>
        <dbReference type="EMBL" id="KAI5959357.1"/>
    </source>
</evidence>
<keyword evidence="7" id="KW-0175">Coiled coil</keyword>
<feature type="domain" description="F-BAR" evidence="10">
    <location>
        <begin position="11"/>
        <end position="266"/>
    </location>
</feature>
<gene>
    <name evidence="11" type="ORF">KGF57_002133</name>
</gene>
<evidence type="ECO:0000256" key="3">
    <source>
        <dbReference type="ARBA" id="ARBA00022490"/>
    </source>
</evidence>
<evidence type="ECO:0000256" key="8">
    <source>
        <dbReference type="SAM" id="MobiDB-lite"/>
    </source>
</evidence>
<dbReference type="GO" id="GO:0030447">
    <property type="term" value="P:filamentous growth"/>
    <property type="evidence" value="ECO:0007669"/>
    <property type="project" value="UniProtKB-ARBA"/>
</dbReference>
<feature type="compositionally biased region" description="Low complexity" evidence="8">
    <location>
        <begin position="320"/>
        <end position="331"/>
    </location>
</feature>
<evidence type="ECO:0000256" key="5">
    <source>
        <dbReference type="ARBA" id="ARBA00023212"/>
    </source>
</evidence>
<comment type="caution">
    <text evidence="11">The sequence shown here is derived from an EMBL/GenBank/DDBJ whole genome shotgun (WGS) entry which is preliminary data.</text>
</comment>
<dbReference type="PANTHER" id="PTHR23065">
    <property type="entry name" value="PROLINE-SERINE-THREONINE PHOSPHATASE INTERACTING PROTEIN 1"/>
    <property type="match status" value="1"/>
</dbReference>
<evidence type="ECO:0000313" key="12">
    <source>
        <dbReference type="Proteomes" id="UP001204833"/>
    </source>
</evidence>
<evidence type="ECO:0000259" key="10">
    <source>
        <dbReference type="PROSITE" id="PS51741"/>
    </source>
</evidence>
<dbReference type="GO" id="GO:0009898">
    <property type="term" value="C:cytoplasmic side of plasma membrane"/>
    <property type="evidence" value="ECO:0007669"/>
    <property type="project" value="TreeGrafter"/>
</dbReference>
<feature type="domain" description="SH3" evidence="9">
    <location>
        <begin position="701"/>
        <end position="765"/>
    </location>
</feature>
<evidence type="ECO:0000256" key="2">
    <source>
        <dbReference type="ARBA" id="ARBA00022443"/>
    </source>
</evidence>
<dbReference type="SUPFAM" id="SSF50044">
    <property type="entry name" value="SH3-domain"/>
    <property type="match status" value="1"/>
</dbReference>
<keyword evidence="3" id="KW-0963">Cytoplasm</keyword>
<evidence type="ECO:0000256" key="6">
    <source>
        <dbReference type="PROSITE-ProRule" id="PRU00192"/>
    </source>
</evidence>
<feature type="compositionally biased region" description="Polar residues" evidence="8">
    <location>
        <begin position="481"/>
        <end position="492"/>
    </location>
</feature>
<comment type="subcellular location">
    <subcellularLocation>
        <location evidence="1">Cytoplasm</location>
        <location evidence="1">Cytoskeleton</location>
    </subcellularLocation>
</comment>
<dbReference type="Pfam" id="PF00018">
    <property type="entry name" value="SH3_1"/>
    <property type="match status" value="1"/>
</dbReference>
<feature type="compositionally biased region" description="Polar residues" evidence="8">
    <location>
        <begin position="500"/>
        <end position="513"/>
    </location>
</feature>
<dbReference type="PROSITE" id="PS51741">
    <property type="entry name" value="F_BAR"/>
    <property type="match status" value="1"/>
</dbReference>
<keyword evidence="2 6" id="KW-0728">SH3 domain</keyword>
<dbReference type="InterPro" id="IPR001060">
    <property type="entry name" value="FCH_dom"/>
</dbReference>
<dbReference type="Pfam" id="PF00611">
    <property type="entry name" value="FCH"/>
    <property type="match status" value="1"/>
</dbReference>
<dbReference type="SUPFAM" id="SSF103657">
    <property type="entry name" value="BAR/IMD domain-like"/>
    <property type="match status" value="1"/>
</dbReference>
<dbReference type="GO" id="GO:0120104">
    <property type="term" value="C:mitotic actomyosin contractile ring, proximal layer"/>
    <property type="evidence" value="ECO:0007669"/>
    <property type="project" value="TreeGrafter"/>
</dbReference>
<dbReference type="Gene3D" id="2.30.30.40">
    <property type="entry name" value="SH3 Domains"/>
    <property type="match status" value="1"/>
</dbReference>
<accession>A0AAD5BFN1</accession>
<dbReference type="PANTHER" id="PTHR23065:SF7">
    <property type="entry name" value="NOSTRIN, ISOFORM H"/>
    <property type="match status" value="1"/>
</dbReference>
<protein>
    <submittedName>
        <fullName evidence="11">HOF1</fullName>
    </submittedName>
</protein>
<dbReference type="GO" id="GO:0005543">
    <property type="term" value="F:phospholipid binding"/>
    <property type="evidence" value="ECO:0007669"/>
    <property type="project" value="TreeGrafter"/>
</dbReference>
<dbReference type="InterPro" id="IPR031160">
    <property type="entry name" value="F_BAR_dom"/>
</dbReference>
<evidence type="ECO:0000259" key="9">
    <source>
        <dbReference type="PROSITE" id="PS50002"/>
    </source>
</evidence>
<dbReference type="InterPro" id="IPR001452">
    <property type="entry name" value="SH3_domain"/>
</dbReference>
<dbReference type="AlphaFoldDB" id="A0AAD5BFN1"/>
<name>A0AAD5BFN1_9ASCO</name>
<keyword evidence="5" id="KW-0206">Cytoskeleton</keyword>
<feature type="region of interest" description="Disordered" evidence="8">
    <location>
        <begin position="577"/>
        <end position="611"/>
    </location>
</feature>
<dbReference type="EMBL" id="JAIHNG010000106">
    <property type="protein sequence ID" value="KAI5959357.1"/>
    <property type="molecule type" value="Genomic_DNA"/>
</dbReference>
<keyword evidence="12" id="KW-1185">Reference proteome</keyword>
<evidence type="ECO:0000256" key="1">
    <source>
        <dbReference type="ARBA" id="ARBA00004245"/>
    </source>
</evidence>
<keyword evidence="4" id="KW-0597">Phosphoprotein</keyword>
<dbReference type="PROSITE" id="PS50002">
    <property type="entry name" value="SH3"/>
    <property type="match status" value="1"/>
</dbReference>
<dbReference type="SMART" id="SM00326">
    <property type="entry name" value="SH3"/>
    <property type="match status" value="1"/>
</dbReference>